<protein>
    <submittedName>
        <fullName evidence="1">Uncharacterized protein</fullName>
    </submittedName>
</protein>
<evidence type="ECO:0000313" key="2">
    <source>
        <dbReference type="Proteomes" id="UP000694421"/>
    </source>
</evidence>
<reference evidence="1" key="2">
    <citation type="submission" date="2025-09" db="UniProtKB">
        <authorList>
            <consortium name="Ensembl"/>
        </authorList>
    </citation>
    <scope>IDENTIFICATION</scope>
</reference>
<reference evidence="1" key="1">
    <citation type="submission" date="2025-08" db="UniProtKB">
        <authorList>
            <consortium name="Ensembl"/>
        </authorList>
    </citation>
    <scope>IDENTIFICATION</scope>
</reference>
<dbReference type="Ensembl" id="ENSSMRT00000029240.1">
    <property type="protein sequence ID" value="ENSSMRP00000024975.1"/>
    <property type="gene ID" value="ENSSMRG00000019309.1"/>
</dbReference>
<keyword evidence="2" id="KW-1185">Reference proteome</keyword>
<dbReference type="Proteomes" id="UP000694421">
    <property type="component" value="Unplaced"/>
</dbReference>
<sequence length="68" mass="7515">MERSGGHQTSSPPSFCCLLPAKGRISKAEEIRQMDLKEWGLTAIHFCTYVGPPCLRNRRGNEGDHVGS</sequence>
<evidence type="ECO:0000313" key="1">
    <source>
        <dbReference type="Ensembl" id="ENSSMRP00000024975.1"/>
    </source>
</evidence>
<proteinExistence type="predicted"/>
<accession>A0A8D0E1Q7</accession>
<name>A0A8D0E1Q7_SALMN</name>
<dbReference type="AlphaFoldDB" id="A0A8D0E1Q7"/>
<organism evidence="1 2">
    <name type="scientific">Salvator merianae</name>
    <name type="common">Argentine black and white tegu</name>
    <name type="synonym">Tupinambis merianae</name>
    <dbReference type="NCBI Taxonomy" id="96440"/>
    <lineage>
        <taxon>Eukaryota</taxon>
        <taxon>Metazoa</taxon>
        <taxon>Chordata</taxon>
        <taxon>Craniata</taxon>
        <taxon>Vertebrata</taxon>
        <taxon>Euteleostomi</taxon>
        <taxon>Lepidosauria</taxon>
        <taxon>Squamata</taxon>
        <taxon>Bifurcata</taxon>
        <taxon>Unidentata</taxon>
        <taxon>Episquamata</taxon>
        <taxon>Laterata</taxon>
        <taxon>Teiioidea</taxon>
        <taxon>Teiidae</taxon>
        <taxon>Salvator</taxon>
    </lineage>
</organism>